<dbReference type="AlphaFoldDB" id="A9DPV6"/>
<protein>
    <submittedName>
        <fullName evidence="1">Uncharacterized protein</fullName>
    </submittedName>
</protein>
<sequence>MNFKTFIFFIFTACSVSLQAQHCGYDMLQIIGMFPHAEDSQEIIHGLKITLVDENGQTVLLPQEPYVDEMNKFPRKLTSFVAWRNQTVDPDIRHKKRNIKRRFFGFVDNHYIMIASFWKKEVFIKVEDVDNEHNGGNFETKIVAVPREYMLGLCGYRVPSSLHQKAYKVFNIALSKIQKETINTNKQTGDYNFDGLEDYRISTQKTPYTQWDYYLYDSRSNSYVKDNFLSSMYYATFDWVHTAFSGTRSFSESNLSRTNAQYDFFEGTFRVVSKRTCVQKSENSERSDCSFYKLKDGTLVFDKFVQGAE</sequence>
<dbReference type="HOGENOM" id="CLU_899494_0_0_10"/>
<dbReference type="OrthoDB" id="1354051at2"/>
<gene>
    <name evidence="1" type="ORF">KAOT1_20257</name>
</gene>
<comment type="caution">
    <text evidence="1">The sequence shown here is derived from an EMBL/GenBank/DDBJ whole genome shotgun (WGS) entry which is preliminary data.</text>
</comment>
<dbReference type="Proteomes" id="UP000002945">
    <property type="component" value="Unassembled WGS sequence"/>
</dbReference>
<organism evidence="1 2">
    <name type="scientific">Kordia algicida OT-1</name>
    <dbReference type="NCBI Taxonomy" id="391587"/>
    <lineage>
        <taxon>Bacteria</taxon>
        <taxon>Pseudomonadati</taxon>
        <taxon>Bacteroidota</taxon>
        <taxon>Flavobacteriia</taxon>
        <taxon>Flavobacteriales</taxon>
        <taxon>Flavobacteriaceae</taxon>
        <taxon>Kordia</taxon>
    </lineage>
</organism>
<proteinExistence type="predicted"/>
<name>A9DPV6_9FLAO</name>
<dbReference type="STRING" id="391587.KAOT1_20257"/>
<evidence type="ECO:0000313" key="2">
    <source>
        <dbReference type="Proteomes" id="UP000002945"/>
    </source>
</evidence>
<evidence type="ECO:0000313" key="1">
    <source>
        <dbReference type="EMBL" id="EDP97532.1"/>
    </source>
</evidence>
<dbReference type="RefSeq" id="WP_007096580.1">
    <property type="nucleotide sequence ID" value="NZ_CP142125.1"/>
</dbReference>
<dbReference type="EMBL" id="ABIB01000002">
    <property type="protein sequence ID" value="EDP97532.1"/>
    <property type="molecule type" value="Genomic_DNA"/>
</dbReference>
<keyword evidence="2" id="KW-1185">Reference proteome</keyword>
<reference evidence="1 2" key="1">
    <citation type="journal article" date="2011" name="J. Bacteriol.">
        <title>Genome sequence of the algicidal bacterium Kordia algicida OT-1.</title>
        <authorList>
            <person name="Lee H.S."/>
            <person name="Kang S.G."/>
            <person name="Kwon K.K."/>
            <person name="Lee J.H."/>
            <person name="Kim S.J."/>
        </authorList>
    </citation>
    <scope>NUCLEOTIDE SEQUENCE [LARGE SCALE GENOMIC DNA]</scope>
    <source>
        <strain evidence="1 2">OT-1</strain>
    </source>
</reference>
<accession>A9DPV6</accession>